<dbReference type="GO" id="GO:0004540">
    <property type="term" value="F:RNA nuclease activity"/>
    <property type="evidence" value="ECO:0007669"/>
    <property type="project" value="InterPro"/>
</dbReference>
<keyword evidence="3" id="KW-0378">Hydrolase</keyword>
<dbReference type="STRING" id="37928.SAMN04489742_1550"/>
<name>A0A1H1BSM5_9MICC</name>
<dbReference type="RefSeq" id="WP_074699918.1">
    <property type="nucleotide sequence ID" value="NZ_CP018863.1"/>
</dbReference>
<dbReference type="AlphaFoldDB" id="A0A1H1BSM5"/>
<dbReference type="OrthoDB" id="159782at2"/>
<dbReference type="Pfam" id="PF01934">
    <property type="entry name" value="HepT-like"/>
    <property type="match status" value="1"/>
</dbReference>
<proteinExistence type="predicted"/>
<dbReference type="GO" id="GO:0110001">
    <property type="term" value="C:toxin-antitoxin complex"/>
    <property type="evidence" value="ECO:0007669"/>
    <property type="project" value="InterPro"/>
</dbReference>
<evidence type="ECO:0000256" key="3">
    <source>
        <dbReference type="ARBA" id="ARBA00022801"/>
    </source>
</evidence>
<dbReference type="KEGG" id="acry:AC20117_09610"/>
<dbReference type="GO" id="GO:0016787">
    <property type="term" value="F:hydrolase activity"/>
    <property type="evidence" value="ECO:0007669"/>
    <property type="project" value="UniProtKB-KW"/>
</dbReference>
<dbReference type="InterPro" id="IPR008201">
    <property type="entry name" value="HepT-like"/>
</dbReference>
<evidence type="ECO:0000256" key="1">
    <source>
        <dbReference type="ARBA" id="ARBA00022649"/>
    </source>
</evidence>
<evidence type="ECO:0000313" key="4">
    <source>
        <dbReference type="EMBL" id="SDQ54948.1"/>
    </source>
</evidence>
<organism evidence="4 5">
    <name type="scientific">Crystallibacter crystallopoietes</name>
    <dbReference type="NCBI Taxonomy" id="37928"/>
    <lineage>
        <taxon>Bacteria</taxon>
        <taxon>Bacillati</taxon>
        <taxon>Actinomycetota</taxon>
        <taxon>Actinomycetes</taxon>
        <taxon>Micrococcales</taxon>
        <taxon>Micrococcaceae</taxon>
        <taxon>Crystallibacter</taxon>
    </lineage>
</organism>
<dbReference type="Proteomes" id="UP000181917">
    <property type="component" value="Unassembled WGS sequence"/>
</dbReference>
<sequence length="109" mass="12574">MPSNQDRTERWLFDLAVNLDHAAELVGRGHAAYDTDLALRLAFEALCNRVGDLAKRLIAADESRFAHPIWRQAARNRDFGVHYYDRVDEQALWVTVAVSFPELRLHLEE</sequence>
<keyword evidence="1" id="KW-1277">Toxin-antitoxin system</keyword>
<evidence type="ECO:0000256" key="2">
    <source>
        <dbReference type="ARBA" id="ARBA00022722"/>
    </source>
</evidence>
<evidence type="ECO:0008006" key="6">
    <source>
        <dbReference type="Google" id="ProtNLM"/>
    </source>
</evidence>
<keyword evidence="2" id="KW-0540">Nuclease</keyword>
<protein>
    <recommendedName>
        <fullName evidence="6">DUF86 domain-containing protein</fullName>
    </recommendedName>
</protein>
<reference evidence="4 5" key="1">
    <citation type="submission" date="2016-10" db="EMBL/GenBank/DDBJ databases">
        <authorList>
            <person name="de Groot N.N."/>
        </authorList>
    </citation>
    <scope>NUCLEOTIDE SEQUENCE [LARGE SCALE GENOMIC DNA]</scope>
    <source>
        <strain evidence="4 5">DSM 20117</strain>
    </source>
</reference>
<evidence type="ECO:0000313" key="5">
    <source>
        <dbReference type="Proteomes" id="UP000181917"/>
    </source>
</evidence>
<dbReference type="EMBL" id="FNKH01000002">
    <property type="protein sequence ID" value="SDQ54948.1"/>
    <property type="molecule type" value="Genomic_DNA"/>
</dbReference>
<accession>A0A1H1BSM5</accession>
<gene>
    <name evidence="4" type="ORF">SAMN04489742_1550</name>
</gene>
<keyword evidence="5" id="KW-1185">Reference proteome</keyword>